<proteinExistence type="predicted"/>
<keyword evidence="6" id="KW-1185">Reference proteome</keyword>
<evidence type="ECO:0000313" key="6">
    <source>
        <dbReference type="Proteomes" id="UP000824120"/>
    </source>
</evidence>
<dbReference type="SMART" id="SM00257">
    <property type="entry name" value="LysM"/>
    <property type="match status" value="1"/>
</dbReference>
<sequence>MMMNLSRVWMAASLAVVNGHSGHGEKLKSDVADVRLFAGVLAGSGDHLRRKCCWEKKQTDESLRQVMYLMAVESRQIGITGKSNATLVCNLTYGAQLCDTCFDVARKFKLTAVEFGSLNPNINCDEIFVGQWLCVEGFASK</sequence>
<dbReference type="PROSITE" id="PS51782">
    <property type="entry name" value="LYSM"/>
    <property type="match status" value="1"/>
</dbReference>
<evidence type="ECO:0000256" key="1">
    <source>
        <dbReference type="ARBA" id="ARBA00022669"/>
    </source>
</evidence>
<dbReference type="Proteomes" id="UP000824120">
    <property type="component" value="Chromosome 12"/>
</dbReference>
<dbReference type="InterPro" id="IPR018392">
    <property type="entry name" value="LysM"/>
</dbReference>
<dbReference type="AlphaFoldDB" id="A0A9J5W3E2"/>
<feature type="chain" id="PRO_5039917966" description="LysM domain-containing protein" evidence="3">
    <location>
        <begin position="20"/>
        <end position="141"/>
    </location>
</feature>
<dbReference type="PANTHER" id="PTHR34997:SF1">
    <property type="entry name" value="PEPTIDOGLYCAN-BINDING LYSIN DOMAIN"/>
    <property type="match status" value="1"/>
</dbReference>
<keyword evidence="3" id="KW-0732">Signal</keyword>
<evidence type="ECO:0000313" key="5">
    <source>
        <dbReference type="EMBL" id="KAG5570051.1"/>
    </source>
</evidence>
<dbReference type="OrthoDB" id="1921017at2759"/>
<keyword evidence="1" id="KW-0147">Chitin-binding</keyword>
<evidence type="ECO:0000256" key="3">
    <source>
        <dbReference type="SAM" id="SignalP"/>
    </source>
</evidence>
<dbReference type="InterPro" id="IPR036779">
    <property type="entry name" value="LysM_dom_sf"/>
</dbReference>
<name>A0A9J5W3E2_SOLCO</name>
<feature type="signal peptide" evidence="3">
    <location>
        <begin position="1"/>
        <end position="19"/>
    </location>
</feature>
<organism evidence="5 6">
    <name type="scientific">Solanum commersonii</name>
    <name type="common">Commerson's wild potato</name>
    <name type="synonym">Commerson's nightshade</name>
    <dbReference type="NCBI Taxonomy" id="4109"/>
    <lineage>
        <taxon>Eukaryota</taxon>
        <taxon>Viridiplantae</taxon>
        <taxon>Streptophyta</taxon>
        <taxon>Embryophyta</taxon>
        <taxon>Tracheophyta</taxon>
        <taxon>Spermatophyta</taxon>
        <taxon>Magnoliopsida</taxon>
        <taxon>eudicotyledons</taxon>
        <taxon>Gunneridae</taxon>
        <taxon>Pentapetalae</taxon>
        <taxon>asterids</taxon>
        <taxon>lamiids</taxon>
        <taxon>Solanales</taxon>
        <taxon>Solanaceae</taxon>
        <taxon>Solanoideae</taxon>
        <taxon>Solaneae</taxon>
        <taxon>Solanum</taxon>
    </lineage>
</organism>
<dbReference type="SUPFAM" id="SSF54106">
    <property type="entry name" value="LysM domain"/>
    <property type="match status" value="1"/>
</dbReference>
<evidence type="ECO:0000259" key="4">
    <source>
        <dbReference type="PROSITE" id="PS51782"/>
    </source>
</evidence>
<dbReference type="CDD" id="cd00118">
    <property type="entry name" value="LysM"/>
    <property type="match status" value="1"/>
</dbReference>
<dbReference type="EMBL" id="JACXVP010000012">
    <property type="protein sequence ID" value="KAG5570051.1"/>
    <property type="molecule type" value="Genomic_DNA"/>
</dbReference>
<gene>
    <name evidence="5" type="ORF">H5410_059817</name>
</gene>
<evidence type="ECO:0000256" key="2">
    <source>
        <dbReference type="ARBA" id="ARBA00023026"/>
    </source>
</evidence>
<dbReference type="InterPro" id="IPR052210">
    <property type="entry name" value="LysM1-like"/>
</dbReference>
<accession>A0A9J5W3E2</accession>
<protein>
    <recommendedName>
        <fullName evidence="4">LysM domain-containing protein</fullName>
    </recommendedName>
</protein>
<dbReference type="PANTHER" id="PTHR34997">
    <property type="entry name" value="AM15"/>
    <property type="match status" value="1"/>
</dbReference>
<comment type="caution">
    <text evidence="5">The sequence shown here is derived from an EMBL/GenBank/DDBJ whole genome shotgun (WGS) entry which is preliminary data.</text>
</comment>
<dbReference type="Pfam" id="PF01476">
    <property type="entry name" value="LysM"/>
    <property type="match status" value="1"/>
</dbReference>
<dbReference type="Gene3D" id="3.10.350.10">
    <property type="entry name" value="LysM domain"/>
    <property type="match status" value="1"/>
</dbReference>
<feature type="domain" description="LysM" evidence="4">
    <location>
        <begin position="91"/>
        <end position="135"/>
    </location>
</feature>
<reference evidence="5 6" key="1">
    <citation type="submission" date="2020-09" db="EMBL/GenBank/DDBJ databases">
        <title>De no assembly of potato wild relative species, Solanum commersonii.</title>
        <authorList>
            <person name="Cho K."/>
        </authorList>
    </citation>
    <scope>NUCLEOTIDE SEQUENCE [LARGE SCALE GENOMIC DNA]</scope>
    <source>
        <strain evidence="5">LZ3.2</strain>
        <tissue evidence="5">Leaf</tissue>
    </source>
</reference>
<keyword evidence="2" id="KW-0843">Virulence</keyword>
<dbReference type="GO" id="GO:0008061">
    <property type="term" value="F:chitin binding"/>
    <property type="evidence" value="ECO:0007669"/>
    <property type="project" value="UniProtKB-KW"/>
</dbReference>